<evidence type="ECO:0000313" key="6">
    <source>
        <dbReference type="Proteomes" id="UP000572007"/>
    </source>
</evidence>
<reference evidence="5 6" key="1">
    <citation type="submission" date="2020-04" db="EMBL/GenBank/DDBJ databases">
        <title>MicrobeNet Type strains.</title>
        <authorList>
            <person name="Nicholson A.C."/>
        </authorList>
    </citation>
    <scope>NUCLEOTIDE SEQUENCE [LARGE SCALE GENOMIC DNA]</scope>
    <source>
        <strain evidence="5 6">DSM 44960</strain>
    </source>
</reference>
<comment type="caution">
    <text evidence="5">The sequence shown here is derived from an EMBL/GenBank/DDBJ whole genome shotgun (WGS) entry which is preliminary data.</text>
</comment>
<dbReference type="Pfam" id="PF00534">
    <property type="entry name" value="Glycos_transf_1"/>
    <property type="match status" value="1"/>
</dbReference>
<keyword evidence="6" id="KW-1185">Reference proteome</keyword>
<evidence type="ECO:0000259" key="4">
    <source>
        <dbReference type="Pfam" id="PF13579"/>
    </source>
</evidence>
<feature type="domain" description="Glycosyltransferase subfamily 4-like N-terminal" evidence="4">
    <location>
        <begin position="17"/>
        <end position="176"/>
    </location>
</feature>
<sequence length="379" mass="40625">MRVLHVVTLFSPDGAYGGPVRVACNQARVLTDRGHRVELTAAVSGADAVPGGLEVHGFPAGTAIPGAGFAGLRARGMISWLRRNVREFDVVHVHLARDLVTLPAARIVLAAGVPLVLQTHGMIDPSDKLLARPLDRFWTVPTLRAAAAVLHLTAREAADLTAVAGRQLPLRELHNGVPIPSVERPDAGPDDVPEVLYLARLQARKRPELFVRMAARLRDEGIPARFRMVGPDEGSAVAIEKLIDDLGAPVRGEGALAPQHTAGRMARAGVYVLPSVDEPYPMSVLEAMALGLPVVVTDTCGLAPLIEDNGCGIVVRSDDLEALTTATRKLLQQPRLRREMGEAGARLARTQLSMAGVAERLEQVYRGVCAVRPDQVETR</sequence>
<dbReference type="InterPro" id="IPR028098">
    <property type="entry name" value="Glyco_trans_4-like_N"/>
</dbReference>
<evidence type="ECO:0000256" key="1">
    <source>
        <dbReference type="ARBA" id="ARBA00022676"/>
    </source>
</evidence>
<proteinExistence type="predicted"/>
<dbReference type="RefSeq" id="WP_067643694.1">
    <property type="nucleotide sequence ID" value="NZ_JAAXOM010000002.1"/>
</dbReference>
<keyword evidence="2 5" id="KW-0808">Transferase</keyword>
<dbReference type="AlphaFoldDB" id="A0A846W442"/>
<dbReference type="InterPro" id="IPR001296">
    <property type="entry name" value="Glyco_trans_1"/>
</dbReference>
<evidence type="ECO:0000256" key="2">
    <source>
        <dbReference type="ARBA" id="ARBA00022679"/>
    </source>
</evidence>
<protein>
    <submittedName>
        <fullName evidence="5">Glycosyltransferase</fullName>
    </submittedName>
</protein>
<organism evidence="5 6">
    <name type="scientific">Nocardia coubleae</name>
    <dbReference type="NCBI Taxonomy" id="356147"/>
    <lineage>
        <taxon>Bacteria</taxon>
        <taxon>Bacillati</taxon>
        <taxon>Actinomycetota</taxon>
        <taxon>Actinomycetes</taxon>
        <taxon>Mycobacteriales</taxon>
        <taxon>Nocardiaceae</taxon>
        <taxon>Nocardia</taxon>
    </lineage>
</organism>
<dbReference type="Gene3D" id="3.40.50.2000">
    <property type="entry name" value="Glycogen Phosphorylase B"/>
    <property type="match status" value="2"/>
</dbReference>
<dbReference type="PANTHER" id="PTHR12526">
    <property type="entry name" value="GLYCOSYLTRANSFERASE"/>
    <property type="match status" value="1"/>
</dbReference>
<dbReference type="GO" id="GO:0016757">
    <property type="term" value="F:glycosyltransferase activity"/>
    <property type="evidence" value="ECO:0007669"/>
    <property type="project" value="UniProtKB-KW"/>
</dbReference>
<evidence type="ECO:0000259" key="3">
    <source>
        <dbReference type="Pfam" id="PF00534"/>
    </source>
</evidence>
<accession>A0A846W442</accession>
<dbReference type="Pfam" id="PF13579">
    <property type="entry name" value="Glyco_trans_4_4"/>
    <property type="match status" value="1"/>
</dbReference>
<dbReference type="EMBL" id="JAAXOM010000002">
    <property type="protein sequence ID" value="NKX87516.1"/>
    <property type="molecule type" value="Genomic_DNA"/>
</dbReference>
<dbReference type="PANTHER" id="PTHR12526:SF510">
    <property type="entry name" value="D-INOSITOL 3-PHOSPHATE GLYCOSYLTRANSFERASE"/>
    <property type="match status" value="1"/>
</dbReference>
<dbReference type="SUPFAM" id="SSF53756">
    <property type="entry name" value="UDP-Glycosyltransferase/glycogen phosphorylase"/>
    <property type="match status" value="1"/>
</dbReference>
<gene>
    <name evidence="5" type="ORF">HGA10_09360</name>
</gene>
<feature type="domain" description="Glycosyl transferase family 1" evidence="3">
    <location>
        <begin position="189"/>
        <end position="345"/>
    </location>
</feature>
<evidence type="ECO:0000313" key="5">
    <source>
        <dbReference type="EMBL" id="NKX87516.1"/>
    </source>
</evidence>
<keyword evidence="1" id="KW-0328">Glycosyltransferase</keyword>
<dbReference type="Proteomes" id="UP000572007">
    <property type="component" value="Unassembled WGS sequence"/>
</dbReference>
<name>A0A846W442_9NOCA</name>